<dbReference type="EMBL" id="JAXCGZ010018198">
    <property type="protein sequence ID" value="KAK7067490.1"/>
    <property type="molecule type" value="Genomic_DNA"/>
</dbReference>
<feature type="compositionally biased region" description="Basic residues" evidence="1">
    <location>
        <begin position="102"/>
        <end position="113"/>
    </location>
</feature>
<dbReference type="AlphaFoldDB" id="A0AAN8WWA8"/>
<evidence type="ECO:0000313" key="3">
    <source>
        <dbReference type="EMBL" id="KAK7067490.1"/>
    </source>
</evidence>
<keyword evidence="4" id="KW-1185">Reference proteome</keyword>
<feature type="non-terminal residue" evidence="3">
    <location>
        <position position="1"/>
    </location>
</feature>
<keyword evidence="2" id="KW-0472">Membrane</keyword>
<proteinExistence type="predicted"/>
<evidence type="ECO:0000256" key="2">
    <source>
        <dbReference type="SAM" id="Phobius"/>
    </source>
</evidence>
<reference evidence="3 4" key="1">
    <citation type="submission" date="2023-11" db="EMBL/GenBank/DDBJ databases">
        <title>Halocaridina rubra genome assembly.</title>
        <authorList>
            <person name="Smith C."/>
        </authorList>
    </citation>
    <scope>NUCLEOTIDE SEQUENCE [LARGE SCALE GENOMIC DNA]</scope>
    <source>
        <strain evidence="3">EP-1</strain>
        <tissue evidence="3">Whole</tissue>
    </source>
</reference>
<dbReference type="Proteomes" id="UP001381693">
    <property type="component" value="Unassembled WGS sequence"/>
</dbReference>
<organism evidence="3 4">
    <name type="scientific">Halocaridina rubra</name>
    <name type="common">Hawaiian red shrimp</name>
    <dbReference type="NCBI Taxonomy" id="373956"/>
    <lineage>
        <taxon>Eukaryota</taxon>
        <taxon>Metazoa</taxon>
        <taxon>Ecdysozoa</taxon>
        <taxon>Arthropoda</taxon>
        <taxon>Crustacea</taxon>
        <taxon>Multicrustacea</taxon>
        <taxon>Malacostraca</taxon>
        <taxon>Eumalacostraca</taxon>
        <taxon>Eucarida</taxon>
        <taxon>Decapoda</taxon>
        <taxon>Pleocyemata</taxon>
        <taxon>Caridea</taxon>
        <taxon>Atyoidea</taxon>
        <taxon>Atyidae</taxon>
        <taxon>Halocaridina</taxon>
    </lineage>
</organism>
<feature type="transmembrane region" description="Helical" evidence="2">
    <location>
        <begin position="157"/>
        <end position="179"/>
    </location>
</feature>
<keyword evidence="2" id="KW-0812">Transmembrane</keyword>
<comment type="caution">
    <text evidence="3">The sequence shown here is derived from an EMBL/GenBank/DDBJ whole genome shotgun (WGS) entry which is preliminary data.</text>
</comment>
<evidence type="ECO:0000256" key="1">
    <source>
        <dbReference type="SAM" id="MobiDB-lite"/>
    </source>
</evidence>
<keyword evidence="2" id="KW-1133">Transmembrane helix</keyword>
<sequence>VEVAALYKTPNNESYQSKNFLSILSQSATQRWRDFWNQENQVASGEPMLGEEDEAKDELQMEAPSEAIKEEKEEIIHPKQAKRRLPLNKSRENLRSREQKQRTRRQRRNRQRNKYMKTLSNQRNNRNKRMNVSLKMKSNSNTTIVEESNRSVKKPNIIFILADDLGNIICFLFCTFRILRNILMQFAMIRKVH</sequence>
<feature type="compositionally biased region" description="Basic and acidic residues" evidence="1">
    <location>
        <begin position="89"/>
        <end position="101"/>
    </location>
</feature>
<evidence type="ECO:0000313" key="4">
    <source>
        <dbReference type="Proteomes" id="UP001381693"/>
    </source>
</evidence>
<protein>
    <submittedName>
        <fullName evidence="3">Uncharacterized protein</fullName>
    </submittedName>
</protein>
<accession>A0AAN8WWA8</accession>
<feature type="compositionally biased region" description="Basic and acidic residues" evidence="1">
    <location>
        <begin position="67"/>
        <end position="77"/>
    </location>
</feature>
<name>A0AAN8WWA8_HALRR</name>
<gene>
    <name evidence="3" type="ORF">SK128_020464</name>
</gene>
<feature type="region of interest" description="Disordered" evidence="1">
    <location>
        <begin position="42"/>
        <end position="113"/>
    </location>
</feature>